<name>A0ABQ5W078_9HYPH</name>
<protein>
    <recommendedName>
        <fullName evidence="4">DUF3828 domain-containing protein</fullName>
    </recommendedName>
</protein>
<sequence length="146" mass="16194">MLRLLAAPAAALAFLAATFVPAHAFDTPEALIEAFYGPFLVDEVPDDELSFFSKDTRTAWELLMEQDDYGLGFDPVVDGQDFNIAGFAVSEPEPAGKGVEVTVEFENFGEPRVMIYTLIEEDEGWLVHDIEAVHGEGWRLRELLGE</sequence>
<evidence type="ECO:0008006" key="4">
    <source>
        <dbReference type="Google" id="ProtNLM"/>
    </source>
</evidence>
<dbReference type="Proteomes" id="UP001156691">
    <property type="component" value="Unassembled WGS sequence"/>
</dbReference>
<feature type="chain" id="PRO_5045395306" description="DUF3828 domain-containing protein" evidence="1">
    <location>
        <begin position="25"/>
        <end position="146"/>
    </location>
</feature>
<dbReference type="RefSeq" id="WP_284338920.1">
    <property type="nucleotide sequence ID" value="NZ_BSNS01000004.1"/>
</dbReference>
<keyword evidence="1" id="KW-0732">Signal</keyword>
<comment type="caution">
    <text evidence="2">The sequence shown here is derived from an EMBL/GenBank/DDBJ whole genome shotgun (WGS) entry which is preliminary data.</text>
</comment>
<accession>A0ABQ5W078</accession>
<evidence type="ECO:0000313" key="2">
    <source>
        <dbReference type="EMBL" id="GLQ53469.1"/>
    </source>
</evidence>
<feature type="signal peptide" evidence="1">
    <location>
        <begin position="1"/>
        <end position="24"/>
    </location>
</feature>
<dbReference type="Gene3D" id="3.10.450.50">
    <property type="match status" value="1"/>
</dbReference>
<proteinExistence type="predicted"/>
<organism evidence="2 3">
    <name type="scientific">Devosia nitrariae</name>
    <dbReference type="NCBI Taxonomy" id="2071872"/>
    <lineage>
        <taxon>Bacteria</taxon>
        <taxon>Pseudomonadati</taxon>
        <taxon>Pseudomonadota</taxon>
        <taxon>Alphaproteobacteria</taxon>
        <taxon>Hyphomicrobiales</taxon>
        <taxon>Devosiaceae</taxon>
        <taxon>Devosia</taxon>
    </lineage>
</organism>
<gene>
    <name evidence="2" type="ORF">GCM10010862_07280</name>
</gene>
<keyword evidence="3" id="KW-1185">Reference proteome</keyword>
<dbReference type="EMBL" id="BSNS01000004">
    <property type="protein sequence ID" value="GLQ53469.1"/>
    <property type="molecule type" value="Genomic_DNA"/>
</dbReference>
<reference evidence="3" key="1">
    <citation type="journal article" date="2019" name="Int. J. Syst. Evol. Microbiol.">
        <title>The Global Catalogue of Microorganisms (GCM) 10K type strain sequencing project: providing services to taxonomists for standard genome sequencing and annotation.</title>
        <authorList>
            <consortium name="The Broad Institute Genomics Platform"/>
            <consortium name="The Broad Institute Genome Sequencing Center for Infectious Disease"/>
            <person name="Wu L."/>
            <person name="Ma J."/>
        </authorList>
    </citation>
    <scope>NUCLEOTIDE SEQUENCE [LARGE SCALE GENOMIC DNA]</scope>
    <source>
        <strain evidence="3">NBRC 112416</strain>
    </source>
</reference>
<evidence type="ECO:0000256" key="1">
    <source>
        <dbReference type="SAM" id="SignalP"/>
    </source>
</evidence>
<evidence type="ECO:0000313" key="3">
    <source>
        <dbReference type="Proteomes" id="UP001156691"/>
    </source>
</evidence>